<gene>
    <name evidence="2" type="ORF">LCGC14_0754010</name>
</gene>
<protein>
    <recommendedName>
        <fullName evidence="3">DUF3014 domain-containing protein</fullName>
    </recommendedName>
</protein>
<organism evidence="2">
    <name type="scientific">marine sediment metagenome</name>
    <dbReference type="NCBI Taxonomy" id="412755"/>
    <lineage>
        <taxon>unclassified sequences</taxon>
        <taxon>metagenomes</taxon>
        <taxon>ecological metagenomes</taxon>
    </lineage>
</organism>
<proteinExistence type="predicted"/>
<dbReference type="EMBL" id="LAZR01001834">
    <property type="protein sequence ID" value="KKN38378.1"/>
    <property type="molecule type" value="Genomic_DNA"/>
</dbReference>
<comment type="caution">
    <text evidence="2">The sequence shown here is derived from an EMBL/GenBank/DDBJ whole genome shotgun (WGS) entry which is preliminary data.</text>
</comment>
<keyword evidence="1" id="KW-0472">Membrane</keyword>
<dbReference type="Pfam" id="PF11219">
    <property type="entry name" value="DUF3014"/>
    <property type="match status" value="1"/>
</dbReference>
<sequence length="271" mass="30415">MAGNIKVASIAVIIIVLIAIAAGVYYFFIYEKPEEIPIQQVQEEQPAQVLAEEPVIEEEAIELIQVELDESDETISNMTKELSSHPDAASWFMSKDLIRKFVGAVDNIANGLSPRSQIDFFALEENFKIIEKDGLYYVNHEGYDRYNLVGDVFSSLDSEGWVKLYEQSALLIQEAYTDLGYPEEDFNKTLTAAIVELLKAPVIEGDILLEAKVVSYTIADPELENLSKAQKHLIRMGPENVRKIQAKLREIGLALGIPENKLPQAKMHSTR</sequence>
<feature type="transmembrane region" description="Helical" evidence="1">
    <location>
        <begin position="7"/>
        <end position="28"/>
    </location>
</feature>
<name>A0A0F9TA58_9ZZZZ</name>
<evidence type="ECO:0008006" key="3">
    <source>
        <dbReference type="Google" id="ProtNLM"/>
    </source>
</evidence>
<dbReference type="AlphaFoldDB" id="A0A0F9TA58"/>
<keyword evidence="1" id="KW-0812">Transmembrane</keyword>
<evidence type="ECO:0000313" key="2">
    <source>
        <dbReference type="EMBL" id="KKN38378.1"/>
    </source>
</evidence>
<accession>A0A0F9TA58</accession>
<keyword evidence="1" id="KW-1133">Transmembrane helix</keyword>
<evidence type="ECO:0000256" key="1">
    <source>
        <dbReference type="SAM" id="Phobius"/>
    </source>
</evidence>
<dbReference type="InterPro" id="IPR021382">
    <property type="entry name" value="DUF3014"/>
</dbReference>
<reference evidence="2" key="1">
    <citation type="journal article" date="2015" name="Nature">
        <title>Complex archaea that bridge the gap between prokaryotes and eukaryotes.</title>
        <authorList>
            <person name="Spang A."/>
            <person name="Saw J.H."/>
            <person name="Jorgensen S.L."/>
            <person name="Zaremba-Niedzwiedzka K."/>
            <person name="Martijn J."/>
            <person name="Lind A.E."/>
            <person name="van Eijk R."/>
            <person name="Schleper C."/>
            <person name="Guy L."/>
            <person name="Ettema T.J."/>
        </authorList>
    </citation>
    <scope>NUCLEOTIDE SEQUENCE</scope>
</reference>